<protein>
    <submittedName>
        <fullName evidence="1">Unannotated protein</fullName>
    </submittedName>
</protein>
<name>A0A6J6CI15_9ZZZZ</name>
<sequence>MVAQAKSLKPAPEDSPDLARGKLIDAGCELVLEHYKEGTGLREVYAYLNAGAVSKRAGLSRGLIYHYWGDGESSSGSAFEAFLVSVSDRLLERSSVPEDLSEMAAYLPSNMTDMILEITAYELDRTSGEEAPLWNATEMLALHGLFSEAETERTLEGLDAFWEVGLGQIQREPLPPLGYRELSIASSNLITGFASPVLGTHERLWKEYDWPGSEERESSTRPWTLLAIAMESIILGMTRPVDKS</sequence>
<accession>A0A6J6CI15</accession>
<gene>
    <name evidence="1" type="ORF">UFOPK1358_01551</name>
</gene>
<dbReference type="EMBL" id="CAEZSF010000179">
    <property type="protein sequence ID" value="CAB4549823.1"/>
    <property type="molecule type" value="Genomic_DNA"/>
</dbReference>
<organism evidence="1">
    <name type="scientific">freshwater metagenome</name>
    <dbReference type="NCBI Taxonomy" id="449393"/>
    <lineage>
        <taxon>unclassified sequences</taxon>
        <taxon>metagenomes</taxon>
        <taxon>ecological metagenomes</taxon>
    </lineage>
</organism>
<reference evidence="1" key="1">
    <citation type="submission" date="2020-05" db="EMBL/GenBank/DDBJ databases">
        <authorList>
            <person name="Chiriac C."/>
            <person name="Salcher M."/>
            <person name="Ghai R."/>
            <person name="Kavagutti S V."/>
        </authorList>
    </citation>
    <scope>NUCLEOTIDE SEQUENCE</scope>
</reference>
<evidence type="ECO:0000313" key="1">
    <source>
        <dbReference type="EMBL" id="CAB4549823.1"/>
    </source>
</evidence>
<dbReference type="AlphaFoldDB" id="A0A6J6CI15"/>
<proteinExistence type="predicted"/>